<dbReference type="NCBIfam" id="TIGR00360">
    <property type="entry name" value="ComEC_N-term"/>
    <property type="match status" value="1"/>
</dbReference>
<dbReference type="GO" id="GO:0005886">
    <property type="term" value="C:plasma membrane"/>
    <property type="evidence" value="ECO:0007669"/>
    <property type="project" value="UniProtKB-SubCell"/>
</dbReference>
<dbReference type="OrthoDB" id="9761531at2"/>
<evidence type="ECO:0000256" key="2">
    <source>
        <dbReference type="ARBA" id="ARBA00022475"/>
    </source>
</evidence>
<dbReference type="CDD" id="cd07731">
    <property type="entry name" value="ComA-like_MBL-fold"/>
    <property type="match status" value="1"/>
</dbReference>
<keyword evidence="3 6" id="KW-0812">Transmembrane</keyword>
<evidence type="ECO:0000313" key="10">
    <source>
        <dbReference type="EMBL" id="ALA58203.1"/>
    </source>
</evidence>
<keyword evidence="2" id="KW-1003">Cell membrane</keyword>
<evidence type="ECO:0000256" key="5">
    <source>
        <dbReference type="ARBA" id="ARBA00023136"/>
    </source>
</evidence>
<dbReference type="InterPro" id="IPR004797">
    <property type="entry name" value="Competence_ComEC/Rec2"/>
</dbReference>
<feature type="transmembrane region" description="Helical" evidence="6">
    <location>
        <begin position="436"/>
        <end position="456"/>
    </location>
</feature>
<dbReference type="EMBL" id="CP011801">
    <property type="protein sequence ID" value="ALA58203.1"/>
    <property type="molecule type" value="Genomic_DNA"/>
</dbReference>
<feature type="domain" description="Metallo-beta-lactamase" evidence="7">
    <location>
        <begin position="556"/>
        <end position="634"/>
    </location>
</feature>
<feature type="transmembrane region" description="Helical" evidence="6">
    <location>
        <begin position="316"/>
        <end position="334"/>
    </location>
</feature>
<evidence type="ECO:0000256" key="1">
    <source>
        <dbReference type="ARBA" id="ARBA00004651"/>
    </source>
</evidence>
<dbReference type="Gene3D" id="3.60.15.10">
    <property type="entry name" value="Ribonuclease Z/Hydroxyacylglutathione hydrolase-like"/>
    <property type="match status" value="1"/>
</dbReference>
<dbReference type="Pfam" id="PF00753">
    <property type="entry name" value="Lactamase_B"/>
    <property type="match status" value="1"/>
</dbReference>
<dbReference type="InterPro" id="IPR001279">
    <property type="entry name" value="Metallo-B-lactamas"/>
</dbReference>
<keyword evidence="11" id="KW-1185">Reference proteome</keyword>
<name>A0A0K2GB82_NITMO</name>
<feature type="transmembrane region" description="Helical" evidence="6">
    <location>
        <begin position="402"/>
        <end position="424"/>
    </location>
</feature>
<dbReference type="PANTHER" id="PTHR30619">
    <property type="entry name" value="DNA INTERNALIZATION/COMPETENCE PROTEIN COMEC/REC2"/>
    <property type="match status" value="1"/>
</dbReference>
<gene>
    <name evidence="10" type="ORF">NITMOv2_1783</name>
</gene>
<dbReference type="InterPro" id="IPR004477">
    <property type="entry name" value="ComEC_N"/>
</dbReference>
<feature type="domain" description="DUF4131" evidence="9">
    <location>
        <begin position="22"/>
        <end position="183"/>
    </location>
</feature>
<dbReference type="GO" id="GO:0030420">
    <property type="term" value="P:establishment of competence for transformation"/>
    <property type="evidence" value="ECO:0007669"/>
    <property type="project" value="InterPro"/>
</dbReference>
<evidence type="ECO:0000256" key="3">
    <source>
        <dbReference type="ARBA" id="ARBA00022692"/>
    </source>
</evidence>
<dbReference type="InterPro" id="IPR035681">
    <property type="entry name" value="ComA-like_MBL"/>
</dbReference>
<dbReference type="AlphaFoldDB" id="A0A0K2GB82"/>
<dbReference type="Pfam" id="PF03772">
    <property type="entry name" value="Competence"/>
    <property type="match status" value="1"/>
</dbReference>
<proteinExistence type="predicted"/>
<sequence length="855" mass="92659">MLPSLTVVFLAGLCIGSFIPFFPLALLALLLAVALALTFGERLAWIDPRPAAWLYAALLAGVLYWTLAVPLPSDHQPPPGWRDAVPTDVVGRIAAPVQHAPGRQTVALAVEAVTPAPAGWRRPDRIRLVWREPGTVLLQGDRIALRAKLRPPGGTLNPGGFDYAGYLERQGIDAVATVTGPEAVHVLESGGLSRRWSVGHSIDRWRATIRDAAIKTLSQPALGLFLGIIIGERGYLAQEVQEWFMATGTVHLLSISGSHLGLVALVGFWLVKRAALALPVSALLTLSRVLTPSRIAVLLTWPLVLLYALLAGAELATIRSLIMITLAFVALWLGHERRLHHALAAAALLIVVHDPRAIYDLSFQLSFLSVLVIVHVVAVISMDEAERTPAPPGVLQTVAVSARNAVLTSGAVTLATFPVVAYYFNQLPWMGIVTNLLAIPVTGFVLVPLGLLSAVWTGAAGADSLAFGALQETLSDWFIQGLRWCADLPGSQWHVSAPAVPSVAVFYAALWLAGGRGISKPVRLCSVTAVVCLAAWWIWSPRVGLDGDRWRVTFLDVGQGDSAVVELPDGRTVLIDGGARYERFDMGRSVVGPFLWNRGIRRLDHVIGTHPQLDHVGGLVWLLRHIDVGQYWSTGVERQEQFVLELQKVLQENAIPEQLAAQGDEVLPTGPCRLTILNPISPHVRPVVHANSGSWLNNHSIVSRLQCGTHGVLFAADVEVDGLRRLTGEGSRPVTVVKVPHHGAKSSLDLKWISDLHPRYAVVSVGRSNSYGHPMQAVLDAYAREQAAILRTDRDGAVWVTGRVSSPDLTLTRARDLLLQPVGSGLGAWPGERENWRRLLLQLRDFHPLPFASLS</sequence>
<dbReference type="RefSeq" id="WP_053379396.1">
    <property type="nucleotide sequence ID" value="NZ_CP011801.1"/>
</dbReference>
<feature type="transmembrane region" description="Helical" evidence="6">
    <location>
        <begin position="250"/>
        <end position="271"/>
    </location>
</feature>
<feature type="transmembrane region" description="Helical" evidence="6">
    <location>
        <begin position="7"/>
        <end position="40"/>
    </location>
</feature>
<feature type="transmembrane region" description="Helical" evidence="6">
    <location>
        <begin position="52"/>
        <end position="72"/>
    </location>
</feature>
<evidence type="ECO:0000256" key="4">
    <source>
        <dbReference type="ARBA" id="ARBA00022989"/>
    </source>
</evidence>
<feature type="transmembrane region" description="Helical" evidence="6">
    <location>
        <begin position="292"/>
        <end position="310"/>
    </location>
</feature>
<evidence type="ECO:0000259" key="9">
    <source>
        <dbReference type="Pfam" id="PF13567"/>
    </source>
</evidence>
<dbReference type="Pfam" id="PF13567">
    <property type="entry name" value="DUF4131"/>
    <property type="match status" value="1"/>
</dbReference>
<dbReference type="PANTHER" id="PTHR30619:SF1">
    <property type="entry name" value="RECOMBINATION PROTEIN 2"/>
    <property type="match status" value="1"/>
</dbReference>
<feature type="transmembrane region" description="Helical" evidence="6">
    <location>
        <begin position="365"/>
        <end position="382"/>
    </location>
</feature>
<dbReference type="PATRIC" id="fig|42253.5.peg.1752"/>
<keyword evidence="4 6" id="KW-1133">Transmembrane helix</keyword>
<dbReference type="InterPro" id="IPR025405">
    <property type="entry name" value="DUF4131"/>
</dbReference>
<evidence type="ECO:0000313" key="11">
    <source>
        <dbReference type="Proteomes" id="UP000069205"/>
    </source>
</evidence>
<feature type="domain" description="ComEC/Rec2-related protein" evidence="8">
    <location>
        <begin position="228"/>
        <end position="513"/>
    </location>
</feature>
<dbReference type="STRING" id="42253.NITMOv2_1783"/>
<dbReference type="KEGG" id="nmv:NITMOv2_1783"/>
<comment type="subcellular location">
    <subcellularLocation>
        <location evidence="1">Cell membrane</location>
        <topology evidence="1">Multi-pass membrane protein</topology>
    </subcellularLocation>
</comment>
<dbReference type="SUPFAM" id="SSF56281">
    <property type="entry name" value="Metallo-hydrolase/oxidoreductase"/>
    <property type="match status" value="1"/>
</dbReference>
<feature type="transmembrane region" description="Helical" evidence="6">
    <location>
        <begin position="493"/>
        <end position="514"/>
    </location>
</feature>
<keyword evidence="5 6" id="KW-0472">Membrane</keyword>
<protein>
    <submittedName>
        <fullName evidence="10">Putative Competence protein ComEC/Rec2 related protein</fullName>
    </submittedName>
</protein>
<dbReference type="Proteomes" id="UP000069205">
    <property type="component" value="Chromosome"/>
</dbReference>
<evidence type="ECO:0000259" key="7">
    <source>
        <dbReference type="Pfam" id="PF00753"/>
    </source>
</evidence>
<organism evidence="10 11">
    <name type="scientific">Nitrospira moscoviensis</name>
    <dbReference type="NCBI Taxonomy" id="42253"/>
    <lineage>
        <taxon>Bacteria</taxon>
        <taxon>Pseudomonadati</taxon>
        <taxon>Nitrospirota</taxon>
        <taxon>Nitrospiria</taxon>
        <taxon>Nitrospirales</taxon>
        <taxon>Nitrospiraceae</taxon>
        <taxon>Nitrospira</taxon>
    </lineage>
</organism>
<reference evidence="10 11" key="1">
    <citation type="journal article" date="2015" name="Proc. Natl. Acad. Sci. U.S.A.">
        <title>Expanded metabolic versatility of ubiquitous nitrite-oxidizing bacteria from the genus Nitrospira.</title>
        <authorList>
            <person name="Koch H."/>
            <person name="Lucker S."/>
            <person name="Albertsen M."/>
            <person name="Kitzinger K."/>
            <person name="Herbold C."/>
            <person name="Spieck E."/>
            <person name="Nielsen P.H."/>
            <person name="Wagner M."/>
            <person name="Daims H."/>
        </authorList>
    </citation>
    <scope>NUCLEOTIDE SEQUENCE [LARGE SCALE GENOMIC DNA]</scope>
    <source>
        <strain evidence="10 11">NSP M-1</strain>
    </source>
</reference>
<feature type="transmembrane region" description="Helical" evidence="6">
    <location>
        <begin position="521"/>
        <end position="539"/>
    </location>
</feature>
<dbReference type="InterPro" id="IPR052159">
    <property type="entry name" value="Competence_DNA_uptake"/>
</dbReference>
<dbReference type="InterPro" id="IPR036866">
    <property type="entry name" value="RibonucZ/Hydroxyglut_hydro"/>
</dbReference>
<evidence type="ECO:0000256" key="6">
    <source>
        <dbReference type="SAM" id="Phobius"/>
    </source>
</evidence>
<accession>A0A0K2GB82</accession>
<dbReference type="NCBIfam" id="TIGR00361">
    <property type="entry name" value="ComEC_Rec2"/>
    <property type="match status" value="1"/>
</dbReference>
<evidence type="ECO:0000259" key="8">
    <source>
        <dbReference type="Pfam" id="PF03772"/>
    </source>
</evidence>